<dbReference type="InterPro" id="IPR011335">
    <property type="entry name" value="Restrct_endonuc-II-like"/>
</dbReference>
<dbReference type="EMBL" id="JACCBU010000001">
    <property type="protein sequence ID" value="NYE70562.1"/>
    <property type="molecule type" value="Genomic_DNA"/>
</dbReference>
<dbReference type="AlphaFoldDB" id="A0A7Y9LAD7"/>
<protein>
    <submittedName>
        <fullName evidence="2">Very-short-patch-repair endonuclease</fullName>
    </submittedName>
</protein>
<organism evidence="2 3">
    <name type="scientific">Microlunatus parietis</name>
    <dbReference type="NCBI Taxonomy" id="682979"/>
    <lineage>
        <taxon>Bacteria</taxon>
        <taxon>Bacillati</taxon>
        <taxon>Actinomycetota</taxon>
        <taxon>Actinomycetes</taxon>
        <taxon>Propionibacteriales</taxon>
        <taxon>Propionibacteriaceae</taxon>
        <taxon>Microlunatus</taxon>
    </lineage>
</organism>
<gene>
    <name evidence="2" type="ORF">BKA15_001891</name>
</gene>
<sequence length="296" mass="33324">MPVRIPLDALLADGGGVIVVRRHPEHRRSLYRLLGQGLLTTILPGVLAPTAAAGRLGVRVRALGLWDDDVVLTRWAAARLTYWPELDVPMITGALPGRRSVPSGFELVRERIPRPLVRTVGGLQVTAPALTALDLAPFDHGASIGRLLRTGLATIEDLDDALDETPGRRANQVRRRWLAKSRRRPWAPSERELHDLLKAARIDGWLGNCAIMVGSIRYVVDLVFREARVAIEVDGYEYHRAERWEQFHRDRRKWTDLAADGWTVLHFTWPQITEDPDWVLAAIRKALANSRLRRAA</sequence>
<keyword evidence="2" id="KW-0540">Nuclease</keyword>
<comment type="caution">
    <text evidence="2">The sequence shown here is derived from an EMBL/GenBank/DDBJ whole genome shotgun (WGS) entry which is preliminary data.</text>
</comment>
<keyword evidence="2" id="KW-0255">Endonuclease</keyword>
<dbReference type="Gene3D" id="3.40.960.10">
    <property type="entry name" value="VSR Endonuclease"/>
    <property type="match status" value="1"/>
</dbReference>
<keyword evidence="3" id="KW-1185">Reference proteome</keyword>
<proteinExistence type="predicted"/>
<dbReference type="Proteomes" id="UP000569914">
    <property type="component" value="Unassembled WGS sequence"/>
</dbReference>
<reference evidence="2 3" key="1">
    <citation type="submission" date="2020-07" db="EMBL/GenBank/DDBJ databases">
        <title>Sequencing the genomes of 1000 actinobacteria strains.</title>
        <authorList>
            <person name="Klenk H.-P."/>
        </authorList>
    </citation>
    <scope>NUCLEOTIDE SEQUENCE [LARGE SCALE GENOMIC DNA]</scope>
    <source>
        <strain evidence="2 3">DSM 22083</strain>
    </source>
</reference>
<accession>A0A7Y9LAD7</accession>
<dbReference type="GO" id="GO:0004519">
    <property type="term" value="F:endonuclease activity"/>
    <property type="evidence" value="ECO:0007669"/>
    <property type="project" value="UniProtKB-KW"/>
</dbReference>
<dbReference type="InterPro" id="IPR007569">
    <property type="entry name" value="DUF559"/>
</dbReference>
<dbReference type="Pfam" id="PF04480">
    <property type="entry name" value="DUF559"/>
    <property type="match status" value="1"/>
</dbReference>
<dbReference type="RefSeq" id="WP_179750131.1">
    <property type="nucleotide sequence ID" value="NZ_JACCBU010000001.1"/>
</dbReference>
<name>A0A7Y9LAD7_9ACTN</name>
<feature type="domain" description="DUF559" evidence="1">
    <location>
        <begin position="177"/>
        <end position="287"/>
    </location>
</feature>
<evidence type="ECO:0000313" key="2">
    <source>
        <dbReference type="EMBL" id="NYE70562.1"/>
    </source>
</evidence>
<dbReference type="SUPFAM" id="SSF52980">
    <property type="entry name" value="Restriction endonuclease-like"/>
    <property type="match status" value="1"/>
</dbReference>
<keyword evidence="2" id="KW-0378">Hydrolase</keyword>
<evidence type="ECO:0000259" key="1">
    <source>
        <dbReference type="Pfam" id="PF04480"/>
    </source>
</evidence>
<evidence type="ECO:0000313" key="3">
    <source>
        <dbReference type="Proteomes" id="UP000569914"/>
    </source>
</evidence>